<feature type="compositionally biased region" description="Low complexity" evidence="1">
    <location>
        <begin position="45"/>
        <end position="57"/>
    </location>
</feature>
<keyword evidence="2" id="KW-1133">Transmembrane helix</keyword>
<dbReference type="Proteomes" id="UP001500729">
    <property type="component" value="Unassembled WGS sequence"/>
</dbReference>
<feature type="transmembrane region" description="Helical" evidence="2">
    <location>
        <begin position="128"/>
        <end position="149"/>
    </location>
</feature>
<evidence type="ECO:0008006" key="5">
    <source>
        <dbReference type="Google" id="ProtNLM"/>
    </source>
</evidence>
<proteinExistence type="predicted"/>
<keyword evidence="2" id="KW-0472">Membrane</keyword>
<accession>A0ABP3MRU8</accession>
<evidence type="ECO:0000313" key="3">
    <source>
        <dbReference type="EMBL" id="GAA0523785.1"/>
    </source>
</evidence>
<evidence type="ECO:0000256" key="2">
    <source>
        <dbReference type="SAM" id="Phobius"/>
    </source>
</evidence>
<protein>
    <recommendedName>
        <fullName evidence="5">Nuclear transport factor 2 family protein</fullName>
    </recommendedName>
</protein>
<evidence type="ECO:0000313" key="4">
    <source>
        <dbReference type="Proteomes" id="UP001500729"/>
    </source>
</evidence>
<sequence>MDRLSTGRRRDRDGSIPVSELIKREPDRPSHGRTSHDGTRHAARGGRAAPGAPNTATHDATGRSTHDATGRSGNARAPQGAARRTVLGSKARTAQDDERTRHEERADELLADSVDADAGPPPPLAARLAFGVLGVALVLGSAAMSSMIISRPTPVPAARTEPVDGALALRPDLVRDARWPFTSPAPETATARAGDPVAPLTSAPPMPPPAVNPAAGSDRSAVLLVDELYRRLDSDPASAVELLAPELVDGQGAELAASWRDASSVQARPVSAQAGTVVAEVELGYQGGDRVVLRHQFTVEPGVRQRISGAELITARHFDAG</sequence>
<feature type="compositionally biased region" description="Basic and acidic residues" evidence="1">
    <location>
        <begin position="1"/>
        <end position="14"/>
    </location>
</feature>
<feature type="region of interest" description="Disordered" evidence="1">
    <location>
        <begin position="1"/>
        <end position="118"/>
    </location>
</feature>
<evidence type="ECO:0000256" key="1">
    <source>
        <dbReference type="SAM" id="MobiDB-lite"/>
    </source>
</evidence>
<feature type="compositionally biased region" description="Basic and acidic residues" evidence="1">
    <location>
        <begin position="60"/>
        <end position="69"/>
    </location>
</feature>
<feature type="compositionally biased region" description="Basic and acidic residues" evidence="1">
    <location>
        <begin position="21"/>
        <end position="40"/>
    </location>
</feature>
<name>A0ABP3MRU8_SACER</name>
<gene>
    <name evidence="3" type="ORF">GCM10009533_23840</name>
</gene>
<keyword evidence="4" id="KW-1185">Reference proteome</keyword>
<keyword evidence="2" id="KW-0812">Transmembrane</keyword>
<dbReference type="EMBL" id="BAAAGS010000012">
    <property type="protein sequence ID" value="GAA0523785.1"/>
    <property type="molecule type" value="Genomic_DNA"/>
</dbReference>
<reference evidence="4" key="1">
    <citation type="journal article" date="2019" name="Int. J. Syst. Evol. Microbiol.">
        <title>The Global Catalogue of Microorganisms (GCM) 10K type strain sequencing project: providing services to taxonomists for standard genome sequencing and annotation.</title>
        <authorList>
            <consortium name="The Broad Institute Genomics Platform"/>
            <consortium name="The Broad Institute Genome Sequencing Center for Infectious Disease"/>
            <person name="Wu L."/>
            <person name="Ma J."/>
        </authorList>
    </citation>
    <scope>NUCLEOTIDE SEQUENCE [LARGE SCALE GENOMIC DNA]</scope>
    <source>
        <strain evidence="4">JCM 10303</strain>
    </source>
</reference>
<dbReference type="RefSeq" id="WP_009943385.1">
    <property type="nucleotide sequence ID" value="NZ_BAAAGS010000012.1"/>
</dbReference>
<feature type="compositionally biased region" description="Basic and acidic residues" evidence="1">
    <location>
        <begin position="93"/>
        <end position="108"/>
    </location>
</feature>
<organism evidence="3 4">
    <name type="scientific">Saccharopolyspora erythraea</name>
    <name type="common">Streptomyces erythraeus</name>
    <dbReference type="NCBI Taxonomy" id="1836"/>
    <lineage>
        <taxon>Bacteria</taxon>
        <taxon>Bacillati</taxon>
        <taxon>Actinomycetota</taxon>
        <taxon>Actinomycetes</taxon>
        <taxon>Pseudonocardiales</taxon>
        <taxon>Pseudonocardiaceae</taxon>
        <taxon>Saccharopolyspora</taxon>
    </lineage>
</organism>
<comment type="caution">
    <text evidence="3">The sequence shown here is derived from an EMBL/GenBank/DDBJ whole genome shotgun (WGS) entry which is preliminary data.</text>
</comment>